<dbReference type="GO" id="GO:0005634">
    <property type="term" value="C:nucleus"/>
    <property type="evidence" value="ECO:0007669"/>
    <property type="project" value="UniProtKB-SubCell"/>
</dbReference>
<feature type="compositionally biased region" description="Polar residues" evidence="7">
    <location>
        <begin position="227"/>
        <end position="250"/>
    </location>
</feature>
<proteinExistence type="inferred from homology"/>
<feature type="compositionally biased region" description="Low complexity" evidence="7">
    <location>
        <begin position="414"/>
        <end position="430"/>
    </location>
</feature>
<dbReference type="SMART" id="SM00413">
    <property type="entry name" value="ETS"/>
    <property type="match status" value="1"/>
</dbReference>
<evidence type="ECO:0000256" key="1">
    <source>
        <dbReference type="ARBA" id="ARBA00004123"/>
    </source>
</evidence>
<evidence type="ECO:0000256" key="7">
    <source>
        <dbReference type="SAM" id="MobiDB-lite"/>
    </source>
</evidence>
<dbReference type="InterPro" id="IPR000418">
    <property type="entry name" value="Ets_dom"/>
</dbReference>
<feature type="compositionally biased region" description="Acidic residues" evidence="7">
    <location>
        <begin position="322"/>
        <end position="333"/>
    </location>
</feature>
<dbReference type="OrthoDB" id="8196042at2759"/>
<dbReference type="AlphaFoldDB" id="A0A034VHY2"/>
<protein>
    <submittedName>
        <fullName evidence="9">Ecdysone-induced protein 74EF isoform B</fullName>
    </submittedName>
</protein>
<evidence type="ECO:0000256" key="5">
    <source>
        <dbReference type="ARBA" id="ARBA00023242"/>
    </source>
</evidence>
<keyword evidence="3" id="KW-0217">Developmental protein</keyword>
<feature type="region of interest" description="Disordered" evidence="7">
    <location>
        <begin position="455"/>
        <end position="486"/>
    </location>
</feature>
<evidence type="ECO:0000256" key="6">
    <source>
        <dbReference type="RuleBase" id="RU004019"/>
    </source>
</evidence>
<reference evidence="9" key="1">
    <citation type="journal article" date="2014" name="BMC Genomics">
        <title>Characterizing the developmental transcriptome of the oriental fruit fly, Bactrocera dorsalis (Diptera: Tephritidae) through comparative genomic analysis with Drosophila melanogaster utilizing modENCODE datasets.</title>
        <authorList>
            <person name="Geib S.M."/>
            <person name="Calla B."/>
            <person name="Hall B."/>
            <person name="Hou S."/>
            <person name="Manoukis N.C."/>
        </authorList>
    </citation>
    <scope>NUCLEOTIDE SEQUENCE</scope>
    <source>
        <strain evidence="9">Punador</strain>
    </source>
</reference>
<gene>
    <name evidence="9" type="primary">E74EB</name>
</gene>
<name>A0A034VHY2_BACDO</name>
<dbReference type="SUPFAM" id="SSF46785">
    <property type="entry name" value="Winged helix' DNA-binding domain"/>
    <property type="match status" value="1"/>
</dbReference>
<sequence length="833" mass="90548">MIMVQHLVTANAAHTLVSQAALSSAGSSSPIPTSPPPSAHTVSSSVSSLSSSASLASSNALSSPTRSPSPVALSQQSVSPLASPTNTANTNLTASTRSSSNDEKLLNCCIPPASKQDKEVVGSFVRNEQTWRSPSNSSSGDQILIRAIESHKSTTATTQMREESPLPESTSPATNENNDSNVSTASSPQASPPLVGNVESTTESNRRLFSCPEKFTVLYNHLRQHKYSNNTSAGGTSTAYEHNRHSSSPATKERETFGELGQQVRRTVITSKCQSDEEALARRACDTPECRKSLKAIDAMQEEDDDENIVAEEDGIASMDNYSEEEEEDDTDCPLDLSVNATTLRNRDRTYSETESEDSGSGVTEGEHAQLKAEQRSAYKKNLMKRYYTEIPVIKQSTSPGPLLTHHQHHHHQQQQQQLQQQQATHQQAQSNTYAGSPSVIHIKAEQNVVLSPPHLQQTAQQQQLVNGLSQHGGPLSGSGANNQLQPLAIPHRPLLHNLLSGGSIHNSHHRTYGSATTGSFPPSPADSGVSDVDSSSSGGQPCSDEIKARLGIPAHCHPHASHIPSGTFLHPNLYQNSASLRNIWNRSVGMPDGYYMPLGSSTSPSNNASVSSSSGPNSGAVGALNSANSAAYSTSPYFTTPSPPRANPGLTPHHSLHAHQQHLHHHQHSTLANSPANATGGVLHQSSVIQPTTSNVNYDLSYMLELGGFPQRKVKKPRKPKIEMGVKRRSREGSTTYLWEFLLKLLQDREYCPRFIKWTNREKGVFKLVDSKAVSRLWGMHKNKPDMNYETMGRALRYYYQRGILAKVDGQRLVYQFVDVPKDIVEIDCNGV</sequence>
<dbReference type="PANTHER" id="PTHR11849:SF191">
    <property type="entry name" value="ECDYSONE-INDUCED PROTEIN 74EF ISOFORM B"/>
    <property type="match status" value="1"/>
</dbReference>
<feature type="compositionally biased region" description="Polar residues" evidence="7">
    <location>
        <begin position="167"/>
        <end position="189"/>
    </location>
</feature>
<feature type="region of interest" description="Disordered" evidence="7">
    <location>
        <begin position="510"/>
        <end position="546"/>
    </location>
</feature>
<dbReference type="GO" id="GO:0001228">
    <property type="term" value="F:DNA-binding transcription activator activity, RNA polymerase II-specific"/>
    <property type="evidence" value="ECO:0007669"/>
    <property type="project" value="UniProtKB-ARBA"/>
</dbReference>
<evidence type="ECO:0000256" key="3">
    <source>
        <dbReference type="ARBA" id="ARBA00022473"/>
    </source>
</evidence>
<feature type="compositionally biased region" description="Low complexity" evidence="7">
    <location>
        <begin position="80"/>
        <end position="99"/>
    </location>
</feature>
<dbReference type="Gene3D" id="1.10.10.10">
    <property type="entry name" value="Winged helix-like DNA-binding domain superfamily/Winged helix DNA-binding domain"/>
    <property type="match status" value="1"/>
</dbReference>
<keyword evidence="5 6" id="KW-0539">Nucleus</keyword>
<dbReference type="GO" id="GO:0030154">
    <property type="term" value="P:cell differentiation"/>
    <property type="evidence" value="ECO:0007669"/>
    <property type="project" value="TreeGrafter"/>
</dbReference>
<dbReference type="GO" id="GO:0006914">
    <property type="term" value="P:autophagy"/>
    <property type="evidence" value="ECO:0007669"/>
    <property type="project" value="UniProtKB-ARBA"/>
</dbReference>
<comment type="subcellular location">
    <subcellularLocation>
        <location evidence="1 6">Nucleus</location>
    </subcellularLocation>
</comment>
<dbReference type="PRINTS" id="PR00454">
    <property type="entry name" value="ETSDOMAIN"/>
</dbReference>
<comment type="similarity">
    <text evidence="2 6">Belongs to the ETS family.</text>
</comment>
<feature type="region of interest" description="Disordered" evidence="7">
    <location>
        <begin position="636"/>
        <end position="680"/>
    </location>
</feature>
<dbReference type="PROSITE" id="PS00345">
    <property type="entry name" value="ETS_DOMAIN_1"/>
    <property type="match status" value="1"/>
</dbReference>
<feature type="compositionally biased region" description="Low complexity" evidence="7">
    <location>
        <begin position="39"/>
        <end position="65"/>
    </location>
</feature>
<feature type="region of interest" description="Disordered" evidence="7">
    <location>
        <begin position="398"/>
        <end position="435"/>
    </location>
</feature>
<feature type="region of interest" description="Disordered" evidence="7">
    <location>
        <begin position="227"/>
        <end position="256"/>
    </location>
</feature>
<accession>A0A034VHY2</accession>
<feature type="region of interest" description="Disordered" evidence="7">
    <location>
        <begin position="321"/>
        <end position="372"/>
    </location>
</feature>
<feature type="domain" description="ETS" evidence="8">
    <location>
        <begin position="737"/>
        <end position="819"/>
    </location>
</feature>
<evidence type="ECO:0000313" key="9">
    <source>
        <dbReference type="EMBL" id="JAC41390.1"/>
    </source>
</evidence>
<feature type="compositionally biased region" description="Basic residues" evidence="7">
    <location>
        <begin position="655"/>
        <end position="669"/>
    </location>
</feature>
<dbReference type="PANTHER" id="PTHR11849">
    <property type="entry name" value="ETS"/>
    <property type="match status" value="1"/>
</dbReference>
<feature type="region of interest" description="Disordered" evidence="7">
    <location>
        <begin position="602"/>
        <end position="623"/>
    </location>
</feature>
<feature type="compositionally biased region" description="Low complexity" evidence="7">
    <location>
        <begin position="526"/>
        <end position="540"/>
    </location>
</feature>
<dbReference type="PROSITE" id="PS00346">
    <property type="entry name" value="ETS_DOMAIN_2"/>
    <property type="match status" value="1"/>
</dbReference>
<feature type="region of interest" description="Disordered" evidence="7">
    <location>
        <begin position="24"/>
        <end position="109"/>
    </location>
</feature>
<dbReference type="GO" id="GO:0043565">
    <property type="term" value="F:sequence-specific DNA binding"/>
    <property type="evidence" value="ECO:0007669"/>
    <property type="project" value="InterPro"/>
</dbReference>
<dbReference type="InterPro" id="IPR036388">
    <property type="entry name" value="WH-like_DNA-bd_sf"/>
</dbReference>
<dbReference type="GO" id="GO:0040034">
    <property type="term" value="P:regulation of development, heterochronic"/>
    <property type="evidence" value="ECO:0007669"/>
    <property type="project" value="UniProtKB-ARBA"/>
</dbReference>
<feature type="compositionally biased region" description="Polar residues" evidence="7">
    <location>
        <begin position="66"/>
        <end position="79"/>
    </location>
</feature>
<organism evidence="9">
    <name type="scientific">Bactrocera dorsalis</name>
    <name type="common">Oriental fruit fly</name>
    <name type="synonym">Dacus dorsalis</name>
    <dbReference type="NCBI Taxonomy" id="27457"/>
    <lineage>
        <taxon>Eukaryota</taxon>
        <taxon>Metazoa</taxon>
        <taxon>Ecdysozoa</taxon>
        <taxon>Arthropoda</taxon>
        <taxon>Hexapoda</taxon>
        <taxon>Insecta</taxon>
        <taxon>Pterygota</taxon>
        <taxon>Neoptera</taxon>
        <taxon>Endopterygota</taxon>
        <taxon>Diptera</taxon>
        <taxon>Brachycera</taxon>
        <taxon>Muscomorpha</taxon>
        <taxon>Tephritoidea</taxon>
        <taxon>Tephritidae</taxon>
        <taxon>Bactrocera</taxon>
        <taxon>Bactrocera</taxon>
    </lineage>
</organism>
<dbReference type="InterPro" id="IPR046328">
    <property type="entry name" value="ETS_fam"/>
</dbReference>
<dbReference type="FunFam" id="1.10.10.10:FF:000411">
    <property type="entry name" value="Ecdysone-induced protein 74EF isoform A"/>
    <property type="match status" value="1"/>
</dbReference>
<evidence type="ECO:0000259" key="8">
    <source>
        <dbReference type="PROSITE" id="PS50061"/>
    </source>
</evidence>
<feature type="region of interest" description="Disordered" evidence="7">
    <location>
        <begin position="152"/>
        <end position="206"/>
    </location>
</feature>
<dbReference type="Pfam" id="PF00178">
    <property type="entry name" value="Ets"/>
    <property type="match status" value="1"/>
</dbReference>
<keyword evidence="4 6" id="KW-0238">DNA-binding</keyword>
<dbReference type="EMBL" id="GAKP01017562">
    <property type="protein sequence ID" value="JAC41390.1"/>
    <property type="molecule type" value="Transcribed_RNA"/>
</dbReference>
<evidence type="ECO:0000256" key="2">
    <source>
        <dbReference type="ARBA" id="ARBA00005562"/>
    </source>
</evidence>
<evidence type="ECO:0000256" key="4">
    <source>
        <dbReference type="ARBA" id="ARBA00023125"/>
    </source>
</evidence>
<dbReference type="PROSITE" id="PS50061">
    <property type="entry name" value="ETS_DOMAIN_3"/>
    <property type="match status" value="1"/>
</dbReference>
<dbReference type="InterPro" id="IPR036390">
    <property type="entry name" value="WH_DNA-bd_sf"/>
</dbReference>